<dbReference type="SUPFAM" id="SSF53254">
    <property type="entry name" value="Phosphoglycerate mutase-like"/>
    <property type="match status" value="1"/>
</dbReference>
<keyword evidence="1" id="KW-0378">Hydrolase</keyword>
<dbReference type="InterPro" id="IPR029033">
    <property type="entry name" value="His_PPase_superfam"/>
</dbReference>
<dbReference type="Gene3D" id="3.40.50.1240">
    <property type="entry name" value="Phosphoglycerate mutase-like"/>
    <property type="match status" value="1"/>
</dbReference>
<dbReference type="InterPro" id="IPR051021">
    <property type="entry name" value="Mito_Ser/Thr_phosphatase"/>
</dbReference>
<dbReference type="Pfam" id="PF00300">
    <property type="entry name" value="His_Phos_1"/>
    <property type="match status" value="1"/>
</dbReference>
<dbReference type="GO" id="GO:0016787">
    <property type="term" value="F:hydrolase activity"/>
    <property type="evidence" value="ECO:0007669"/>
    <property type="project" value="UniProtKB-KW"/>
</dbReference>
<proteinExistence type="predicted"/>
<sequence>MAPTQPHRDEEADGEEHQRHHVGRSVRRHVPILNHYPYASRVNNPHRLVVVRHAKAETYGPSDFERELAPRGRADAAAAGAWLAEQGVVADAALVSAATRTRQTWEILSEAAGWSVEADLDRSLYGADEDTVLDLVASTDEAVGTVVVIGHNPTIGMLAQLLDDGAGAPDAVDRLMRGYPTSAMAVFELPSTWERLAMGRARLTLFNVGRADPDDEGD</sequence>
<feature type="compositionally biased region" description="Basic and acidic residues" evidence="2">
    <location>
        <begin position="1"/>
        <end position="18"/>
    </location>
</feature>
<dbReference type="CDD" id="cd07067">
    <property type="entry name" value="HP_PGM_like"/>
    <property type="match status" value="1"/>
</dbReference>
<evidence type="ECO:0000313" key="3">
    <source>
        <dbReference type="EMBL" id="PWN03855.1"/>
    </source>
</evidence>
<protein>
    <submittedName>
        <fullName evidence="3">Phosphoglycerate mutase</fullName>
    </submittedName>
</protein>
<accession>A0A316TLF0</accession>
<reference evidence="3 4" key="1">
    <citation type="submission" date="2018-05" db="EMBL/GenBank/DDBJ databases">
        <title>Nocardioides silvaticus genome.</title>
        <authorList>
            <person name="Li C."/>
            <person name="Wang G."/>
        </authorList>
    </citation>
    <scope>NUCLEOTIDE SEQUENCE [LARGE SCALE GENOMIC DNA]</scope>
    <source>
        <strain evidence="3 4">CCTCC AB 2018079</strain>
    </source>
</reference>
<dbReference type="PANTHER" id="PTHR20935:SF1">
    <property type="entry name" value="SLL1549 PROTEIN"/>
    <property type="match status" value="1"/>
</dbReference>
<dbReference type="SMART" id="SM00855">
    <property type="entry name" value="PGAM"/>
    <property type="match status" value="1"/>
</dbReference>
<feature type="region of interest" description="Disordered" evidence="2">
    <location>
        <begin position="1"/>
        <end position="26"/>
    </location>
</feature>
<dbReference type="PANTHER" id="PTHR20935">
    <property type="entry name" value="PHOSPHOGLYCERATE MUTASE-RELATED"/>
    <property type="match status" value="1"/>
</dbReference>
<gene>
    <name evidence="3" type="ORF">DJ010_07265</name>
</gene>
<evidence type="ECO:0000313" key="4">
    <source>
        <dbReference type="Proteomes" id="UP000245507"/>
    </source>
</evidence>
<evidence type="ECO:0000256" key="2">
    <source>
        <dbReference type="SAM" id="MobiDB-lite"/>
    </source>
</evidence>
<evidence type="ECO:0000256" key="1">
    <source>
        <dbReference type="ARBA" id="ARBA00022801"/>
    </source>
</evidence>
<dbReference type="AlphaFoldDB" id="A0A316TLF0"/>
<dbReference type="InterPro" id="IPR013078">
    <property type="entry name" value="His_Pase_superF_clade-1"/>
</dbReference>
<dbReference type="EMBL" id="QGDD01000002">
    <property type="protein sequence ID" value="PWN03855.1"/>
    <property type="molecule type" value="Genomic_DNA"/>
</dbReference>
<organism evidence="3 4">
    <name type="scientific">Nocardioides silvaticus</name>
    <dbReference type="NCBI Taxonomy" id="2201891"/>
    <lineage>
        <taxon>Bacteria</taxon>
        <taxon>Bacillati</taxon>
        <taxon>Actinomycetota</taxon>
        <taxon>Actinomycetes</taxon>
        <taxon>Propionibacteriales</taxon>
        <taxon>Nocardioidaceae</taxon>
        <taxon>Nocardioides</taxon>
    </lineage>
</organism>
<comment type="caution">
    <text evidence="3">The sequence shown here is derived from an EMBL/GenBank/DDBJ whole genome shotgun (WGS) entry which is preliminary data.</text>
</comment>
<name>A0A316TLF0_9ACTN</name>
<keyword evidence="4" id="KW-1185">Reference proteome</keyword>
<dbReference type="Proteomes" id="UP000245507">
    <property type="component" value="Unassembled WGS sequence"/>
</dbReference>